<reference evidence="1" key="1">
    <citation type="submission" date="2023-03" db="EMBL/GenBank/DDBJ databases">
        <title>Chromosome-level genomes of two armyworms, Mythimna separata and Mythimna loreyi, provide insights into the biosynthesis and reception of sex pheromones.</title>
        <authorList>
            <person name="Zhao H."/>
        </authorList>
    </citation>
    <scope>NUCLEOTIDE SEQUENCE</scope>
    <source>
        <strain evidence="1">BeijingLab</strain>
    </source>
</reference>
<proteinExistence type="predicted"/>
<gene>
    <name evidence="1" type="ORF">PYW08_007080</name>
</gene>
<accession>A0ACC2R8N1</accession>
<organism evidence="1 2">
    <name type="scientific">Mythimna loreyi</name>
    <dbReference type="NCBI Taxonomy" id="667449"/>
    <lineage>
        <taxon>Eukaryota</taxon>
        <taxon>Metazoa</taxon>
        <taxon>Ecdysozoa</taxon>
        <taxon>Arthropoda</taxon>
        <taxon>Hexapoda</taxon>
        <taxon>Insecta</taxon>
        <taxon>Pterygota</taxon>
        <taxon>Neoptera</taxon>
        <taxon>Endopterygota</taxon>
        <taxon>Lepidoptera</taxon>
        <taxon>Glossata</taxon>
        <taxon>Ditrysia</taxon>
        <taxon>Noctuoidea</taxon>
        <taxon>Noctuidae</taxon>
        <taxon>Noctuinae</taxon>
        <taxon>Hadenini</taxon>
        <taxon>Mythimna</taxon>
    </lineage>
</organism>
<dbReference type="Proteomes" id="UP001231649">
    <property type="component" value="Chromosome 2"/>
</dbReference>
<keyword evidence="2" id="KW-1185">Reference proteome</keyword>
<evidence type="ECO:0000313" key="2">
    <source>
        <dbReference type="Proteomes" id="UP001231649"/>
    </source>
</evidence>
<evidence type="ECO:0000313" key="1">
    <source>
        <dbReference type="EMBL" id="KAJ8736424.1"/>
    </source>
</evidence>
<comment type="caution">
    <text evidence="1">The sequence shown here is derived from an EMBL/GenBank/DDBJ whole genome shotgun (WGS) entry which is preliminary data.</text>
</comment>
<sequence length="127" mass="14570">MASFSKIARAAVPTQTYTVFSMLSSLYKLLELRFYSKGPPCAIDYDSRKFSHELPTSKAEPDFEILKDMPSGVFRNTTGEILGLGAGKDKNYRNPEYFSYHHMTFYDVNFYLKQYRSPSPVTGRKPN</sequence>
<name>A0ACC2R8N1_9NEOP</name>
<dbReference type="EMBL" id="CM056778">
    <property type="protein sequence ID" value="KAJ8736424.1"/>
    <property type="molecule type" value="Genomic_DNA"/>
</dbReference>
<protein>
    <submittedName>
        <fullName evidence="1">Uncharacterized protein</fullName>
    </submittedName>
</protein>